<dbReference type="PRINTS" id="PR01713">
    <property type="entry name" value="NUCEPIMERASE"/>
</dbReference>
<dbReference type="Pfam" id="PF01370">
    <property type="entry name" value="Epimerase"/>
    <property type="match status" value="1"/>
</dbReference>
<keyword evidence="3" id="KW-0456">Lyase</keyword>
<evidence type="ECO:0000259" key="2">
    <source>
        <dbReference type="Pfam" id="PF01370"/>
    </source>
</evidence>
<evidence type="ECO:0000313" key="4">
    <source>
        <dbReference type="Proteomes" id="UP000254437"/>
    </source>
</evidence>
<reference evidence="3 4" key="1">
    <citation type="submission" date="2018-06" db="EMBL/GenBank/DDBJ databases">
        <authorList>
            <consortium name="Pathogen Informatics"/>
            <person name="Doyle S."/>
        </authorList>
    </citation>
    <scope>NUCLEOTIDE SEQUENCE [LARGE SCALE GENOMIC DNA]</scope>
    <source>
        <strain evidence="3 4">NCTC10359</strain>
    </source>
</reference>
<dbReference type="InterPro" id="IPR001509">
    <property type="entry name" value="Epimerase_deHydtase"/>
</dbReference>
<keyword evidence="1" id="KW-0520">NAD</keyword>
<accession>A0A378TRK5</accession>
<proteinExistence type="predicted"/>
<dbReference type="Gene3D" id="3.40.50.720">
    <property type="entry name" value="NAD(P)-binding Rossmann-like Domain"/>
    <property type="match status" value="1"/>
</dbReference>
<dbReference type="PANTHER" id="PTHR43574">
    <property type="entry name" value="EPIMERASE-RELATED"/>
    <property type="match status" value="1"/>
</dbReference>
<evidence type="ECO:0000313" key="3">
    <source>
        <dbReference type="EMBL" id="STZ62904.1"/>
    </source>
</evidence>
<organism evidence="3 4">
    <name type="scientific">Moraxella lacunata</name>
    <dbReference type="NCBI Taxonomy" id="477"/>
    <lineage>
        <taxon>Bacteria</taxon>
        <taxon>Pseudomonadati</taxon>
        <taxon>Pseudomonadota</taxon>
        <taxon>Gammaproteobacteria</taxon>
        <taxon>Moraxellales</taxon>
        <taxon>Moraxellaceae</taxon>
        <taxon>Moraxella</taxon>
    </lineage>
</organism>
<dbReference type="EC" id="4.2.1.46" evidence="3"/>
<evidence type="ECO:0000256" key="1">
    <source>
        <dbReference type="ARBA" id="ARBA00023027"/>
    </source>
</evidence>
<dbReference type="EMBL" id="UGQU01000002">
    <property type="protein sequence ID" value="STZ62904.1"/>
    <property type="molecule type" value="Genomic_DNA"/>
</dbReference>
<dbReference type="InterPro" id="IPR036291">
    <property type="entry name" value="NAD(P)-bd_dom_sf"/>
</dbReference>
<dbReference type="AlphaFoldDB" id="A0A378TRK5"/>
<name>A0A378TRK5_MORLA</name>
<dbReference type="GO" id="GO:0008460">
    <property type="term" value="F:dTDP-glucose 4,6-dehydratase activity"/>
    <property type="evidence" value="ECO:0007669"/>
    <property type="project" value="UniProtKB-EC"/>
</dbReference>
<dbReference type="Gene3D" id="3.90.25.10">
    <property type="entry name" value="UDP-galactose 4-epimerase, domain 1"/>
    <property type="match status" value="1"/>
</dbReference>
<gene>
    <name evidence="3" type="primary">rffG_1</name>
    <name evidence="3" type="ORF">NCTC10359_01309</name>
</gene>
<sequence length="335" mass="38070">MSILVTGSAGFIGSEVVLSLLGRGEKVVGVDNHNDYYDPKLKEDRLNRFINHENYIHYRINIANQKDLEKCFEKHKITSVVHLAAQAGVRYSIDNPLSYIESNLVGFAHILECCRHHSIEHLVYASSSSVYGANKTMPFSIHDNVDHPLSLYAATKKSNELMAHTYSHLYDLPTTGLRFFTVYGPWGRPDMSPFKFADAIIKGVPLQVYNYGNHQRDFTYIDDIVEGIVQVLFKPAQPNLNWSGLSPDSGSSFAPWRVYNIGNSQPVELMDYIQALEKSFGIEAKKEFLPMQAGDVLATYADVSDLIEDINYQPKTNIYEGIEKFVDWYRSYYNV</sequence>
<dbReference type="SUPFAM" id="SSF51735">
    <property type="entry name" value="NAD(P)-binding Rossmann-fold domains"/>
    <property type="match status" value="1"/>
</dbReference>
<feature type="domain" description="NAD-dependent epimerase/dehydratase" evidence="2">
    <location>
        <begin position="3"/>
        <end position="237"/>
    </location>
</feature>
<dbReference type="Proteomes" id="UP000254437">
    <property type="component" value="Unassembled WGS sequence"/>
</dbReference>
<dbReference type="RefSeq" id="WP_115006733.1">
    <property type="nucleotide sequence ID" value="NZ_UGQU01000002.1"/>
</dbReference>
<protein>
    <submittedName>
        <fullName evidence="3">dTDP-glucose 4,6-dehydratase 2</fullName>
        <ecNumber evidence="3">4.2.1.46</ecNumber>
    </submittedName>
</protein>
<dbReference type="CDD" id="cd05253">
    <property type="entry name" value="UDP_GE_SDE_e"/>
    <property type="match status" value="1"/>
</dbReference>